<dbReference type="Gene3D" id="3.40.30.10">
    <property type="entry name" value="Glutaredoxin"/>
    <property type="match status" value="1"/>
</dbReference>
<dbReference type="PROSITE" id="PS00645">
    <property type="entry name" value="COMPLEX1_51K_2"/>
    <property type="match status" value="1"/>
</dbReference>
<dbReference type="Pfam" id="PF10531">
    <property type="entry name" value="SLBB"/>
    <property type="match status" value="1"/>
</dbReference>
<dbReference type="Pfam" id="PF01512">
    <property type="entry name" value="Complex1_51K"/>
    <property type="match status" value="1"/>
</dbReference>
<feature type="region of interest" description="Disordered" evidence="6">
    <location>
        <begin position="166"/>
        <end position="185"/>
    </location>
</feature>
<evidence type="ECO:0000256" key="2">
    <source>
        <dbReference type="ARBA" id="ARBA00022485"/>
    </source>
</evidence>
<dbReference type="InterPro" id="IPR041921">
    <property type="entry name" value="NuoE_N"/>
</dbReference>
<evidence type="ECO:0000256" key="6">
    <source>
        <dbReference type="SAM" id="MobiDB-lite"/>
    </source>
</evidence>
<name>A0ABT1A035_9PSEU</name>
<evidence type="ECO:0000256" key="1">
    <source>
        <dbReference type="ARBA" id="ARBA00007523"/>
    </source>
</evidence>
<evidence type="ECO:0000256" key="4">
    <source>
        <dbReference type="ARBA" id="ARBA00023004"/>
    </source>
</evidence>
<dbReference type="InterPro" id="IPR001949">
    <property type="entry name" value="NADH-UbQ_OxRdtase_51kDa_CS"/>
</dbReference>
<feature type="region of interest" description="Disordered" evidence="6">
    <location>
        <begin position="580"/>
        <end position="599"/>
    </location>
</feature>
<sequence length="599" mass="63313">MTAADELASARAGAVTDRAAEVRARRVPGVEARAGKFPGPSLIPALNAIQARLGWLPREELEELAREAVRPLYEIEGLISFYPHFRTAAPPKVALHVCHDLPCFLRDGEARIAELRARYGADADVELVEVSCLGRCDTAPAVAVNERPAAVEDTDALVADARAGDVGAAPAKERTEPWPNDPYPAGSGVAQRYTTLRALLAGELDPDTVVQVLKDSGLRGMGGAGFPTGQKWGLVRDTRPGDSVDGTKYAICNADESEPGTFKDRQILATQPHLVLEGLLLGMAVVGAEQGWVFIRHEYGPEEHVLRAELDALREAGVTGPDACGSGRRLDVEVFVSPGGYILGEETALLECMEGHRGEPRNKPPFPGNYGLHGRPTLMNSVETFADVPVILQRGAQWWAEQGAGDSVGWKFFAVSGHVERPDVYCVPMGTTVRELIALAGGVSGGREVGAVQPGGASSNFIGPDKLDMPLDFGAAAENGTMLGSGAVVVLAEGTDLLAASTNVLRFFRDESCGKCVPCRVGSTKAHTILRGAVEAGAELDDDQRAHVLRLEEAMRKTSICGLGQVALGPVVSVLGLNKGGAAAREQPRPSGAADQPDR</sequence>
<dbReference type="SUPFAM" id="SSF52833">
    <property type="entry name" value="Thioredoxin-like"/>
    <property type="match status" value="1"/>
</dbReference>
<keyword evidence="4" id="KW-0408">Iron</keyword>
<dbReference type="SUPFAM" id="SSF140490">
    <property type="entry name" value="Nqo1C-terminal domain-like"/>
    <property type="match status" value="1"/>
</dbReference>
<dbReference type="Gene3D" id="3.40.50.11540">
    <property type="entry name" value="NADH-ubiquinone oxidoreductase 51kDa subunit"/>
    <property type="match status" value="1"/>
</dbReference>
<evidence type="ECO:0000313" key="8">
    <source>
        <dbReference type="EMBL" id="MCO1656298.1"/>
    </source>
</evidence>
<dbReference type="Pfam" id="PF10589">
    <property type="entry name" value="NADH_4Fe-4S"/>
    <property type="match status" value="1"/>
</dbReference>
<evidence type="ECO:0000256" key="5">
    <source>
        <dbReference type="ARBA" id="ARBA00023014"/>
    </source>
</evidence>
<keyword evidence="9" id="KW-1185">Reference proteome</keyword>
<dbReference type="Pfam" id="PF01257">
    <property type="entry name" value="2Fe-2S_thioredx"/>
    <property type="match status" value="1"/>
</dbReference>
<keyword evidence="2" id="KW-0004">4Fe-4S</keyword>
<proteinExistence type="inferred from homology"/>
<dbReference type="InterPro" id="IPR037207">
    <property type="entry name" value="Nuop51_4Fe4S-bd_sf"/>
</dbReference>
<dbReference type="EMBL" id="JAGSOV010000034">
    <property type="protein sequence ID" value="MCO1656298.1"/>
    <property type="molecule type" value="Genomic_DNA"/>
</dbReference>
<keyword evidence="3" id="KW-0479">Metal-binding</keyword>
<dbReference type="Gene3D" id="1.10.10.1590">
    <property type="entry name" value="NADH-quinone oxidoreductase subunit E"/>
    <property type="match status" value="1"/>
</dbReference>
<dbReference type="InterPro" id="IPR019554">
    <property type="entry name" value="Soluble_ligand-bd"/>
</dbReference>
<dbReference type="InterPro" id="IPR019575">
    <property type="entry name" value="Nuop51_4Fe4S-bd"/>
</dbReference>
<protein>
    <submittedName>
        <fullName evidence="8">NAD(P)H-dependent oxidoreductase subunit E</fullName>
    </submittedName>
</protein>
<comment type="caution">
    <text evidence="8">The sequence shown here is derived from an EMBL/GenBank/DDBJ whole genome shotgun (WGS) entry which is preliminary data.</text>
</comment>
<dbReference type="InterPro" id="IPR042128">
    <property type="entry name" value="NuoE_dom"/>
</dbReference>
<dbReference type="PANTHER" id="PTHR43578">
    <property type="entry name" value="NADH-QUINONE OXIDOREDUCTASE SUBUNIT F"/>
    <property type="match status" value="1"/>
</dbReference>
<evidence type="ECO:0000256" key="3">
    <source>
        <dbReference type="ARBA" id="ARBA00022723"/>
    </source>
</evidence>
<gene>
    <name evidence="8" type="ORF">KDL28_14655</name>
</gene>
<reference evidence="8" key="1">
    <citation type="submission" date="2021-04" db="EMBL/GenBank/DDBJ databases">
        <title>Pseudonocardia sp. nov., isolated from sandy soil of mangrove forest.</title>
        <authorList>
            <person name="Zan Z."/>
            <person name="Huang R."/>
            <person name="Liu W."/>
        </authorList>
    </citation>
    <scope>NUCLEOTIDE SEQUENCE</scope>
    <source>
        <strain evidence="8">S2-4</strain>
    </source>
</reference>
<dbReference type="Gene3D" id="1.20.1440.230">
    <property type="entry name" value="NADH-ubiquinone oxidoreductase 51kDa subunit, iron-sulphur binding domain"/>
    <property type="match status" value="1"/>
</dbReference>
<dbReference type="SUPFAM" id="SSF142984">
    <property type="entry name" value="Nqo1 middle domain-like"/>
    <property type="match status" value="1"/>
</dbReference>
<dbReference type="Gene3D" id="3.10.20.600">
    <property type="match status" value="1"/>
</dbReference>
<dbReference type="Proteomes" id="UP001165283">
    <property type="component" value="Unassembled WGS sequence"/>
</dbReference>
<dbReference type="InterPro" id="IPR037225">
    <property type="entry name" value="Nuo51_FMN-bd_sf"/>
</dbReference>
<dbReference type="SUPFAM" id="SSF142019">
    <property type="entry name" value="Nqo1 FMN-binding domain-like"/>
    <property type="match status" value="1"/>
</dbReference>
<accession>A0ABT1A035</accession>
<evidence type="ECO:0000259" key="7">
    <source>
        <dbReference type="SMART" id="SM00928"/>
    </source>
</evidence>
<dbReference type="SMART" id="SM00928">
    <property type="entry name" value="NADH_4Fe-4S"/>
    <property type="match status" value="1"/>
</dbReference>
<dbReference type="InterPro" id="IPR011538">
    <property type="entry name" value="Nuo51_FMN-bd"/>
</dbReference>
<dbReference type="CDD" id="cd03064">
    <property type="entry name" value="TRX_Fd_NuoE"/>
    <property type="match status" value="1"/>
</dbReference>
<evidence type="ECO:0000313" key="9">
    <source>
        <dbReference type="Proteomes" id="UP001165283"/>
    </source>
</evidence>
<dbReference type="InterPro" id="IPR036249">
    <property type="entry name" value="Thioredoxin-like_sf"/>
</dbReference>
<keyword evidence="5" id="KW-0411">Iron-sulfur</keyword>
<feature type="domain" description="NADH-ubiquinone oxidoreductase 51kDa subunit iron-sulphur binding" evidence="7">
    <location>
        <begin position="498"/>
        <end position="543"/>
    </location>
</feature>
<organism evidence="8 9">
    <name type="scientific">Pseudonocardia humida</name>
    <dbReference type="NCBI Taxonomy" id="2800819"/>
    <lineage>
        <taxon>Bacteria</taxon>
        <taxon>Bacillati</taxon>
        <taxon>Actinomycetota</taxon>
        <taxon>Actinomycetes</taxon>
        <taxon>Pseudonocardiales</taxon>
        <taxon>Pseudonocardiaceae</taxon>
        <taxon>Pseudonocardia</taxon>
    </lineage>
</organism>
<comment type="similarity">
    <text evidence="1">Belongs to the complex I 51 kDa subunit family.</text>
</comment>
<dbReference type="PANTHER" id="PTHR43578:SF3">
    <property type="entry name" value="NADH-QUINONE OXIDOREDUCTASE SUBUNIT F"/>
    <property type="match status" value="1"/>
</dbReference>
<dbReference type="RefSeq" id="WP_252438897.1">
    <property type="nucleotide sequence ID" value="NZ_JAGSOV010000034.1"/>
</dbReference>